<keyword evidence="3" id="KW-0433">Leucine-rich repeat</keyword>
<keyword evidence="5" id="KW-0677">Repeat</keyword>
<dbReference type="FunFam" id="3.90.70.80:FF:000003">
    <property type="entry name" value="OTU domain-containing protein 6B"/>
    <property type="match status" value="1"/>
</dbReference>
<dbReference type="GO" id="GO:0006508">
    <property type="term" value="P:proteolysis"/>
    <property type="evidence" value="ECO:0007669"/>
    <property type="project" value="UniProtKB-KW"/>
</dbReference>
<reference evidence="12" key="1">
    <citation type="submission" date="2023-03" db="EMBL/GenBank/DDBJ databases">
        <title>Electrophorus voltai genome.</title>
        <authorList>
            <person name="Bian C."/>
        </authorList>
    </citation>
    <scope>NUCLEOTIDE SEQUENCE</scope>
    <source>
        <strain evidence="12">CB-2022</strain>
        <tissue evidence="12">Muscle</tissue>
    </source>
</reference>
<comment type="catalytic activity">
    <reaction evidence="1">
        <text>Thiol-dependent hydrolysis of ester, thioester, amide, peptide and isopeptide bonds formed by the C-terminal Gly of ubiquitin (a 76-residue protein attached to proteins as an intracellular targeting signal).</text>
        <dbReference type="EC" id="3.4.19.12"/>
    </reaction>
</comment>
<keyword evidence="9" id="KW-0175">Coiled coil</keyword>
<dbReference type="InterPro" id="IPR003323">
    <property type="entry name" value="OTU_dom"/>
</dbReference>
<evidence type="ECO:0000256" key="8">
    <source>
        <dbReference type="ARBA" id="ARBA00022807"/>
    </source>
</evidence>
<dbReference type="EC" id="3.4.19.12" evidence="2"/>
<dbReference type="PROSITE" id="PS51450">
    <property type="entry name" value="LRR"/>
    <property type="match status" value="4"/>
</dbReference>
<dbReference type="SMART" id="SM00364">
    <property type="entry name" value="LRR_BAC"/>
    <property type="match status" value="6"/>
</dbReference>
<comment type="caution">
    <text evidence="12">The sequence shown here is derived from an EMBL/GenBank/DDBJ whole genome shotgun (WGS) entry which is preliminary data.</text>
</comment>
<protein>
    <recommendedName>
        <fullName evidence="2">ubiquitinyl hydrolase 1</fullName>
        <ecNumber evidence="2">3.4.19.12</ecNumber>
    </recommendedName>
</protein>
<feature type="compositionally biased region" description="Basic and acidic residues" evidence="10">
    <location>
        <begin position="145"/>
        <end position="154"/>
    </location>
</feature>
<dbReference type="SMART" id="SM00369">
    <property type="entry name" value="LRR_TYP"/>
    <property type="match status" value="8"/>
</dbReference>
<dbReference type="PANTHER" id="PTHR48051:SF13">
    <property type="entry name" value="LEUCINE-RICH REPEAT-CONTAINING PROTEIN 30"/>
    <property type="match status" value="1"/>
</dbReference>
<keyword evidence="6" id="KW-0833">Ubl conjugation pathway</keyword>
<dbReference type="PROSITE" id="PS50802">
    <property type="entry name" value="OTU"/>
    <property type="match status" value="1"/>
</dbReference>
<feature type="non-terminal residue" evidence="12">
    <location>
        <position position="1"/>
    </location>
</feature>
<dbReference type="CDD" id="cd22761">
    <property type="entry name" value="OTU_OTUD6"/>
    <property type="match status" value="1"/>
</dbReference>
<name>A0AAD8ZT82_9TELE</name>
<dbReference type="Gene3D" id="3.90.70.80">
    <property type="match status" value="1"/>
</dbReference>
<dbReference type="InterPro" id="IPR003591">
    <property type="entry name" value="Leu-rich_rpt_typical-subtyp"/>
</dbReference>
<evidence type="ECO:0000256" key="4">
    <source>
        <dbReference type="ARBA" id="ARBA00022670"/>
    </source>
</evidence>
<dbReference type="Gene3D" id="3.80.10.10">
    <property type="entry name" value="Ribonuclease Inhibitor"/>
    <property type="match status" value="2"/>
</dbReference>
<keyword evidence="7" id="KW-0378">Hydrolase</keyword>
<keyword evidence="4" id="KW-0645">Protease</keyword>
<dbReference type="GO" id="GO:0005737">
    <property type="term" value="C:cytoplasm"/>
    <property type="evidence" value="ECO:0007669"/>
    <property type="project" value="TreeGrafter"/>
</dbReference>
<feature type="coiled-coil region" evidence="9">
    <location>
        <begin position="39"/>
        <end position="96"/>
    </location>
</feature>
<dbReference type="PANTHER" id="PTHR48051">
    <property type="match status" value="1"/>
</dbReference>
<evidence type="ECO:0000313" key="12">
    <source>
        <dbReference type="EMBL" id="KAK1804959.1"/>
    </source>
</evidence>
<evidence type="ECO:0000256" key="2">
    <source>
        <dbReference type="ARBA" id="ARBA00012759"/>
    </source>
</evidence>
<dbReference type="SUPFAM" id="SSF52058">
    <property type="entry name" value="L domain-like"/>
    <property type="match status" value="1"/>
</dbReference>
<dbReference type="Proteomes" id="UP001239994">
    <property type="component" value="Unassembled WGS sequence"/>
</dbReference>
<proteinExistence type="predicted"/>
<organism evidence="12 13">
    <name type="scientific">Electrophorus voltai</name>
    <dbReference type="NCBI Taxonomy" id="2609070"/>
    <lineage>
        <taxon>Eukaryota</taxon>
        <taxon>Metazoa</taxon>
        <taxon>Chordata</taxon>
        <taxon>Craniata</taxon>
        <taxon>Vertebrata</taxon>
        <taxon>Euteleostomi</taxon>
        <taxon>Actinopterygii</taxon>
        <taxon>Neopterygii</taxon>
        <taxon>Teleostei</taxon>
        <taxon>Ostariophysi</taxon>
        <taxon>Gymnotiformes</taxon>
        <taxon>Gymnotoidei</taxon>
        <taxon>Gymnotidae</taxon>
        <taxon>Electrophorus</taxon>
    </lineage>
</organism>
<dbReference type="Pfam" id="PF02338">
    <property type="entry name" value="OTU"/>
    <property type="match status" value="1"/>
</dbReference>
<keyword evidence="13" id="KW-1185">Reference proteome</keyword>
<dbReference type="InterPro" id="IPR032675">
    <property type="entry name" value="LRR_dom_sf"/>
</dbReference>
<evidence type="ECO:0000256" key="1">
    <source>
        <dbReference type="ARBA" id="ARBA00000707"/>
    </source>
</evidence>
<dbReference type="GO" id="GO:0004843">
    <property type="term" value="F:cysteine-type deubiquitinase activity"/>
    <property type="evidence" value="ECO:0007669"/>
    <property type="project" value="UniProtKB-EC"/>
</dbReference>
<dbReference type="InterPro" id="IPR001611">
    <property type="entry name" value="Leu-rich_rpt"/>
</dbReference>
<evidence type="ECO:0000256" key="10">
    <source>
        <dbReference type="SAM" id="MobiDB-lite"/>
    </source>
</evidence>
<evidence type="ECO:0000256" key="5">
    <source>
        <dbReference type="ARBA" id="ARBA00022737"/>
    </source>
</evidence>
<feature type="domain" description="OTU" evidence="11">
    <location>
        <begin position="184"/>
        <end position="321"/>
    </location>
</feature>
<gene>
    <name evidence="12" type="ORF">P4O66_019329</name>
</gene>
<evidence type="ECO:0000259" key="11">
    <source>
        <dbReference type="PROSITE" id="PS50802"/>
    </source>
</evidence>
<keyword evidence="8" id="KW-0788">Thiol protease</keyword>
<evidence type="ECO:0000313" key="13">
    <source>
        <dbReference type="Proteomes" id="UP001239994"/>
    </source>
</evidence>
<dbReference type="AlphaFoldDB" id="A0AAD8ZT82"/>
<dbReference type="InterPro" id="IPR038765">
    <property type="entry name" value="Papain-like_cys_pep_sf"/>
</dbReference>
<feature type="region of interest" description="Disordered" evidence="10">
    <location>
        <begin position="125"/>
        <end position="154"/>
    </location>
</feature>
<dbReference type="EMBL" id="JAROKS010000003">
    <property type="protein sequence ID" value="KAK1804959.1"/>
    <property type="molecule type" value="Genomic_DNA"/>
</dbReference>
<dbReference type="InterPro" id="IPR049772">
    <property type="entry name" value="OTU_OTUD6"/>
</dbReference>
<accession>A0AAD8ZT82</accession>
<evidence type="ECO:0000256" key="9">
    <source>
        <dbReference type="SAM" id="Coils"/>
    </source>
</evidence>
<evidence type="ECO:0000256" key="3">
    <source>
        <dbReference type="ARBA" id="ARBA00022614"/>
    </source>
</evidence>
<evidence type="ECO:0000256" key="7">
    <source>
        <dbReference type="ARBA" id="ARBA00022801"/>
    </source>
</evidence>
<sequence length="678" mass="77079">NGKLWSSSIYFLVPIYCSSELSDHDLTMEEVETAEELLVKQHRKEKKDLQAKIQSMKNAVPKNDKKRRKQLTEDIAKLEAELNQKHENELQHLQNSNAADKNCFVDYIKVDEVADAVDSMNLAGREETEVKQGRISKAQKRRDKKAAQERERENRIAEAEVENLSGSRHQEDLKLRKKLAEMHLQIREICSDGHCMYRAVEHQLMDRGGSLGIRELRAQTAQYMRNHSDDFLPFLTNPNTGNMCTADEFEKYCNDVAETAAWGGQLELRALTHVLQLPIEVIQADSPTITIGEEYAKPPVMLIYMRHAYGLGEHYNSSVLMANQLIVRALKANAKKINLSSRNIDTLPKSFSRLTWVLALQLNNNSLASLPPELQSLRQLAELNLGNNDFEDIPAVLKRLNSLKKLYLFGNKISSLHPDILEGLPNLRVLNLNHNKISHIPSEIQSVFTQTISLNILIYRLCNLEIISLSDNQLKEIPAELGLLKKLTEINLNNNKLTEIPQQLYNLTQLRKLHLARNNLTDLPEGVHGLKNLKILDVAGNQLSMFPTGFQFLALEVLLFEANNLVKLELLESTQELEVLSLKEHAARLVLKENLNKLSVVSRALPLYPALQSMLSRWSSCALCLQPFLTTWVECVQFINLQKDMGIKRSQNIPVRVLLCSYSCFNKSGHSYYGVAKI</sequence>
<dbReference type="SUPFAM" id="SSF54001">
    <property type="entry name" value="Cysteine proteinases"/>
    <property type="match status" value="1"/>
</dbReference>
<dbReference type="Pfam" id="PF13855">
    <property type="entry name" value="LRR_8"/>
    <property type="match status" value="2"/>
</dbReference>
<dbReference type="InterPro" id="IPR050216">
    <property type="entry name" value="LRR_domain-containing"/>
</dbReference>
<evidence type="ECO:0000256" key="6">
    <source>
        <dbReference type="ARBA" id="ARBA00022786"/>
    </source>
</evidence>